<gene>
    <name evidence="7" type="ORF">DW701_01470</name>
</gene>
<proteinExistence type="inferred from homology"/>
<keyword evidence="3" id="KW-1015">Disulfide bond</keyword>
<keyword evidence="4" id="KW-0325">Glycoprotein</keyword>
<dbReference type="InterPro" id="IPR000743">
    <property type="entry name" value="Glyco_hydro_28"/>
</dbReference>
<dbReference type="RefSeq" id="WP_118225913.1">
    <property type="nucleotide sequence ID" value="NZ_QRXL01000002.1"/>
</dbReference>
<comment type="caution">
    <text evidence="7">The sequence shown here is derived from an EMBL/GenBank/DDBJ whole genome shotgun (WGS) entry which is preliminary data.</text>
</comment>
<dbReference type="Gene3D" id="2.160.20.10">
    <property type="entry name" value="Single-stranded right-handed beta-helix, Pectin lyase-like"/>
    <property type="match status" value="1"/>
</dbReference>
<dbReference type="PANTHER" id="PTHR31736:SF19">
    <property type="entry name" value="PECTIN LYASE SUPERFAMILY PROTEIN-RELATED"/>
    <property type="match status" value="1"/>
</dbReference>
<protein>
    <submittedName>
        <fullName evidence="7">Uncharacterized protein</fullName>
    </submittedName>
</protein>
<accession>A0A414MKV8</accession>
<keyword evidence="5 6" id="KW-0326">Glycosidase</keyword>
<dbReference type="InterPro" id="IPR012334">
    <property type="entry name" value="Pectin_lyas_fold"/>
</dbReference>
<dbReference type="PANTHER" id="PTHR31736">
    <property type="match status" value="1"/>
</dbReference>
<sequence>MFYMRYLTSVLFLFLGILPLVSFGQEVHTIKAIGDLPFSNQFQVRVNGQVATVEKLEKFDVPIHYTRIAYGGDKPVTIEIEINNPIEYYSISPKRKQLKGLVKDHILSFSLDGPTYLLVKINRMEELFILVDKMQDYKSDTFTGSLTDIMDYQVDNTGKSIETAKLQKAIDDVSRMNGVLYFPAGIYKTGELKMRSNMSVILSEGALLLGSEDVKDYADKSLIRLDNVSNFRLLGYGVIDGSGWSGLRNNGGTGFHLLYASDCNDILIDGVMLRDPSFWNTRVYRSKNFHLKNIKIFNNRPYKNWTNTDGIDFDSSVDCSVTHAVIHAGDDNLVVKGLDKERLFISENILFDDVLTVGNSAATKIGTETGVEYFKNITFRNIDVVKCKRALVINAYDSTYVENVKFENIFVEEFDFNGTESPRLIDFEITDKSWRECVGNCTINNVRINNVHVGCGLQQVTSQILGKNQEFGVDGVYIHSLKVRNKEIHSLSDLNMKVNEFAKRIIFINK</sequence>
<evidence type="ECO:0000256" key="5">
    <source>
        <dbReference type="ARBA" id="ARBA00023295"/>
    </source>
</evidence>
<evidence type="ECO:0000256" key="4">
    <source>
        <dbReference type="ARBA" id="ARBA00023180"/>
    </source>
</evidence>
<evidence type="ECO:0000313" key="8">
    <source>
        <dbReference type="Proteomes" id="UP000283538"/>
    </source>
</evidence>
<dbReference type="Proteomes" id="UP000283538">
    <property type="component" value="Unassembled WGS sequence"/>
</dbReference>
<organism evidence="7 8">
    <name type="scientific">Bacteroides eggerthii</name>
    <dbReference type="NCBI Taxonomy" id="28111"/>
    <lineage>
        <taxon>Bacteria</taxon>
        <taxon>Pseudomonadati</taxon>
        <taxon>Bacteroidota</taxon>
        <taxon>Bacteroidia</taxon>
        <taxon>Bacteroidales</taxon>
        <taxon>Bacteroidaceae</taxon>
        <taxon>Bacteroides</taxon>
    </lineage>
</organism>
<name>A0A414MKV8_9BACE</name>
<evidence type="ECO:0000256" key="6">
    <source>
        <dbReference type="RuleBase" id="RU361169"/>
    </source>
</evidence>
<keyword evidence="2 6" id="KW-0378">Hydrolase</keyword>
<dbReference type="InterPro" id="IPR011050">
    <property type="entry name" value="Pectin_lyase_fold/virulence"/>
</dbReference>
<evidence type="ECO:0000256" key="1">
    <source>
        <dbReference type="ARBA" id="ARBA00008834"/>
    </source>
</evidence>
<dbReference type="SUPFAM" id="SSF51126">
    <property type="entry name" value="Pectin lyase-like"/>
    <property type="match status" value="1"/>
</dbReference>
<evidence type="ECO:0000256" key="3">
    <source>
        <dbReference type="ARBA" id="ARBA00023157"/>
    </source>
</evidence>
<dbReference type="Pfam" id="PF00295">
    <property type="entry name" value="Glyco_hydro_28"/>
    <property type="match status" value="1"/>
</dbReference>
<reference evidence="7 8" key="1">
    <citation type="submission" date="2018-08" db="EMBL/GenBank/DDBJ databases">
        <title>A genome reference for cultivated species of the human gut microbiota.</title>
        <authorList>
            <person name="Zou Y."/>
            <person name="Xue W."/>
            <person name="Luo G."/>
        </authorList>
    </citation>
    <scope>NUCLEOTIDE SEQUENCE [LARGE SCALE GENOMIC DNA]</scope>
    <source>
        <strain evidence="7 8">AM26-26AC</strain>
    </source>
</reference>
<dbReference type="GO" id="GO:0046576">
    <property type="term" value="F:rhamnogalacturonan alpha-L-rhamnopyranosyl-(1-&gt;4)-alpha-D-galactopyranosyluronide lyase activity"/>
    <property type="evidence" value="ECO:0007669"/>
    <property type="project" value="UniProtKB-ARBA"/>
</dbReference>
<dbReference type="EMBL" id="QSLA01000001">
    <property type="protein sequence ID" value="RHF12906.1"/>
    <property type="molecule type" value="Genomic_DNA"/>
</dbReference>
<comment type="similarity">
    <text evidence="1 6">Belongs to the glycosyl hydrolase 28 family.</text>
</comment>
<evidence type="ECO:0000313" key="7">
    <source>
        <dbReference type="EMBL" id="RHF12906.1"/>
    </source>
</evidence>
<dbReference type="AlphaFoldDB" id="A0A414MKV8"/>
<evidence type="ECO:0000256" key="2">
    <source>
        <dbReference type="ARBA" id="ARBA00022801"/>
    </source>
</evidence>
<dbReference type="GO" id="GO:0005975">
    <property type="term" value="P:carbohydrate metabolic process"/>
    <property type="evidence" value="ECO:0007669"/>
    <property type="project" value="InterPro"/>
</dbReference>
<dbReference type="GO" id="GO:0004650">
    <property type="term" value="F:polygalacturonase activity"/>
    <property type="evidence" value="ECO:0007669"/>
    <property type="project" value="InterPro"/>
</dbReference>